<dbReference type="PANTHER" id="PTHR23253:SF9">
    <property type="entry name" value="EUKARYOTIC TRANSLATION INITIATION FACTOR 4 GAMMA 2"/>
    <property type="match status" value="1"/>
</dbReference>
<comment type="subcellular location">
    <subcellularLocation>
        <location evidence="1">Cytoplasm</location>
    </subcellularLocation>
</comment>
<dbReference type="InterPro" id="IPR016024">
    <property type="entry name" value="ARM-type_fold"/>
</dbReference>
<accession>B2WEF0</accession>
<dbReference type="eggNOG" id="KOG0401">
    <property type="taxonomic scope" value="Eukaryota"/>
</dbReference>
<name>B2WEF0_PYRTR</name>
<dbReference type="Pfam" id="PF02854">
    <property type="entry name" value="MIF4G"/>
    <property type="match status" value="1"/>
</dbReference>
<evidence type="ECO:0000313" key="11">
    <source>
        <dbReference type="Proteomes" id="UP000001471"/>
    </source>
</evidence>
<dbReference type="PANTHER" id="PTHR23253">
    <property type="entry name" value="EUKARYOTIC TRANSLATION INITIATION FACTOR 4 GAMMA"/>
    <property type="match status" value="1"/>
</dbReference>
<feature type="region of interest" description="Disordered" evidence="8">
    <location>
        <begin position="249"/>
        <end position="300"/>
    </location>
</feature>
<dbReference type="OMA" id="QFYSVIT"/>
<feature type="compositionally biased region" description="Low complexity" evidence="8">
    <location>
        <begin position="259"/>
        <end position="276"/>
    </location>
</feature>
<dbReference type="InParanoid" id="B2WEF0"/>
<dbReference type="Gene3D" id="1.20.970.30">
    <property type="entry name" value="eIF4G, eIF4E-binding domain"/>
    <property type="match status" value="1"/>
</dbReference>
<dbReference type="InterPro" id="IPR036211">
    <property type="entry name" value="eIF4G_eIF4E-bd_sf"/>
</dbReference>
<dbReference type="SUPFAM" id="SSF48371">
    <property type="entry name" value="ARM repeat"/>
    <property type="match status" value="1"/>
</dbReference>
<feature type="compositionally biased region" description="Low complexity" evidence="8">
    <location>
        <begin position="1138"/>
        <end position="1147"/>
    </location>
</feature>
<dbReference type="OrthoDB" id="514777at2759"/>
<feature type="compositionally biased region" description="Low complexity" evidence="8">
    <location>
        <begin position="1073"/>
        <end position="1083"/>
    </location>
</feature>
<feature type="compositionally biased region" description="Basic and acidic residues" evidence="8">
    <location>
        <begin position="316"/>
        <end position="455"/>
    </location>
</feature>
<feature type="compositionally biased region" description="Gly residues" evidence="8">
    <location>
        <begin position="619"/>
        <end position="635"/>
    </location>
</feature>
<dbReference type="GO" id="GO:0016281">
    <property type="term" value="C:eukaryotic translation initiation factor 4F complex"/>
    <property type="evidence" value="ECO:0007669"/>
    <property type="project" value="TreeGrafter"/>
</dbReference>
<organism evidence="10 11">
    <name type="scientific">Pyrenophora tritici-repentis (strain Pt-1C-BFP)</name>
    <name type="common">Wheat tan spot fungus</name>
    <name type="synonym">Drechslera tritici-repentis</name>
    <dbReference type="NCBI Taxonomy" id="426418"/>
    <lineage>
        <taxon>Eukaryota</taxon>
        <taxon>Fungi</taxon>
        <taxon>Dikarya</taxon>
        <taxon>Ascomycota</taxon>
        <taxon>Pezizomycotina</taxon>
        <taxon>Dothideomycetes</taxon>
        <taxon>Pleosporomycetidae</taxon>
        <taxon>Pleosporales</taxon>
        <taxon>Pleosporineae</taxon>
        <taxon>Pleosporaceae</taxon>
        <taxon>Pyrenophora</taxon>
    </lineage>
</organism>
<proteinExistence type="inferred from homology"/>
<reference evidence="11" key="1">
    <citation type="journal article" date="2013" name="G3 (Bethesda)">
        <title>Comparative genomics of a plant-pathogenic fungus, Pyrenophora tritici-repentis, reveals transduplication and the impact of repeat elements on pathogenicity and population divergence.</title>
        <authorList>
            <person name="Manning V.A."/>
            <person name="Pandelova I."/>
            <person name="Dhillon B."/>
            <person name="Wilhelm L.J."/>
            <person name="Goodwin S.B."/>
            <person name="Berlin A.M."/>
            <person name="Figueroa M."/>
            <person name="Freitag M."/>
            <person name="Hane J.K."/>
            <person name="Henrissat B."/>
            <person name="Holman W.H."/>
            <person name="Kodira C.D."/>
            <person name="Martin J."/>
            <person name="Oliver R.P."/>
            <person name="Robbertse B."/>
            <person name="Schackwitz W."/>
            <person name="Schwartz D.C."/>
            <person name="Spatafora J.W."/>
            <person name="Turgeon B.G."/>
            <person name="Yandava C."/>
            <person name="Young S."/>
            <person name="Zhou S."/>
            <person name="Zeng Q."/>
            <person name="Grigoriev I.V."/>
            <person name="Ma L.-J."/>
            <person name="Ciuffetti L.M."/>
        </authorList>
    </citation>
    <scope>NUCLEOTIDE SEQUENCE [LARGE SCALE GENOMIC DNA]</scope>
    <source>
        <strain evidence="11">Pt-1C-BFP</strain>
    </source>
</reference>
<comment type="similarity">
    <text evidence="2">Belongs to the eukaryotic initiation factor 4G family.</text>
</comment>
<dbReference type="Pfam" id="PF12152">
    <property type="entry name" value="eIF_4G1"/>
    <property type="match status" value="1"/>
</dbReference>
<sequence length="1158" mass="123650">MPTIVSGGPNGNGNLHEHSRKSSVQIKQTPPVATTGGPPSGIKFGSLAGSPAPAHASPVVQGNLNPQAQNPRVASPAHSPSPIPTPVSGGPKPDGLPTRPNLVFGGQGGESTEPNNMYGMPQPALDPYNNFYQQGYGLQQSIHYPGVPASPGRGFPPQMQPTPYGVPPYGHQPQAQSMSRTPSNMSERPPSAVPQPSTPAMTNVNHISHTHTPSITAASPVPNSSFERPKTKSKAIVIKNADGEVVDFAKKGASPAPPAVVSAPPAAPRSPAIAATPTPPLRAPSASDSTRAEDTAAKKADFVKQFQEKLRLQEEAEKKAKEATEEEAKAEANAKLAAKEEEEAKAAKEAKEKEDAEAAKKAETDAAEKKRLEDEEMERMIAEMEEEERKREEDEARYAEEKKKKAEAEKANAAEKVKQEEERLRKLEREAEEAEAARAAETPEQKAEREAKDKALFAGLKKNTMFGPGASQTEPSEDSAPPEPAVVAPAPSKTPTGGSKPKPAALKLETNKSVEPAQPTAGMQALKTARFLEVRAEVMYPQGVASPNPALNNSNRSKGRQYDKDFLLQFQDVFKEKPSVDWDLKLKETVGDEPASARGPPSARPGSMMGGRQPSRSGPGAGNVMGQFQGGGFSGGRTLPAGGSRATSFPMAPPMARTSSYQSMPHGGPNSPRVGSSRGKGGGGSRRGGNNNAQEAKQMPLTAGQEVKALSRSQTGWVPTSLTQPVAVQAQMGAGHMAPDMVQRKVKAALNKMTPEKFDKISDQILEIAAQSKDETDGRTLRQVIQLTFEKACDESHWSSMYAKFCSRMLQTMSTEIKDENVRDKHGQPVVGGALFRKYLLNRCQEEFERGWEVNLPDAPEDGKEAKLLSDEYYIAAAAKRKGLGLIQFIGELYKLGMLTLRIMHECVLKLLDFEGLPDEAAIESLVKLLRTVGQTMEGAEAGPKMINMYFERIEKVMNMDGLPSRMRFMLLDTVDMRKAGWKSKDILKGPKTIAEIHQEALQAQQNAEMERTRSNQRGGGGGRLPMGRGDARSFSGGGMQPPPDTGSRVQMDDLRKLSKGASGRNLNNAGALGPSMLGSRSGSGRRGLGPGMMGGRGEDSGASSRTGTPPVQKEKETTAHANAFSALAALGNEDAGEAATSNAAEESAADPEAKPSE</sequence>
<feature type="region of interest" description="Disordered" evidence="8">
    <location>
        <begin position="316"/>
        <end position="521"/>
    </location>
</feature>
<feature type="compositionally biased region" description="Gly residues" evidence="8">
    <location>
        <begin position="678"/>
        <end position="687"/>
    </location>
</feature>
<dbReference type="SMART" id="SM00543">
    <property type="entry name" value="MIF4G"/>
    <property type="match status" value="1"/>
</dbReference>
<dbReference type="FunFam" id="1.25.40.180:FF:000020">
    <property type="entry name" value="Eukaryotic translation initiation factor subunit"/>
    <property type="match status" value="1"/>
</dbReference>
<evidence type="ECO:0000256" key="1">
    <source>
        <dbReference type="ARBA" id="ARBA00004496"/>
    </source>
</evidence>
<feature type="compositionally biased region" description="Basic and acidic residues" evidence="8">
    <location>
        <begin position="290"/>
        <end position="300"/>
    </location>
</feature>
<evidence type="ECO:0000259" key="9">
    <source>
        <dbReference type="SMART" id="SM00543"/>
    </source>
</evidence>
<dbReference type="GO" id="GO:0010494">
    <property type="term" value="C:cytoplasmic stress granule"/>
    <property type="evidence" value="ECO:0007669"/>
    <property type="project" value="UniProtKB-ARBA"/>
</dbReference>
<evidence type="ECO:0000256" key="7">
    <source>
        <dbReference type="ARBA" id="ARBA00022917"/>
    </source>
</evidence>
<feature type="compositionally biased region" description="Polar residues" evidence="8">
    <location>
        <begin position="198"/>
        <end position="226"/>
    </location>
</feature>
<feature type="compositionally biased region" description="Polar residues" evidence="8">
    <location>
        <begin position="173"/>
        <end position="186"/>
    </location>
</feature>
<keyword evidence="3" id="KW-0963">Cytoplasm</keyword>
<evidence type="ECO:0000256" key="6">
    <source>
        <dbReference type="ARBA" id="ARBA00022884"/>
    </source>
</evidence>
<gene>
    <name evidence="10" type="ORF">PTRG_08523</name>
</gene>
<dbReference type="Proteomes" id="UP000001471">
    <property type="component" value="Unassembled WGS sequence"/>
</dbReference>
<evidence type="ECO:0000256" key="3">
    <source>
        <dbReference type="ARBA" id="ARBA00022490"/>
    </source>
</evidence>
<dbReference type="HOGENOM" id="CLU_003998_0_0_1"/>
<dbReference type="InterPro" id="IPR022745">
    <property type="entry name" value="eIF4G1_eIF4E-bd"/>
</dbReference>
<dbReference type="GO" id="GO:0003743">
    <property type="term" value="F:translation initiation factor activity"/>
    <property type="evidence" value="ECO:0007669"/>
    <property type="project" value="UniProtKB-KW"/>
</dbReference>
<evidence type="ECO:0000256" key="2">
    <source>
        <dbReference type="ARBA" id="ARBA00005775"/>
    </source>
</evidence>
<feature type="compositionally biased region" description="Polar residues" evidence="8">
    <location>
        <begin position="60"/>
        <end position="72"/>
    </location>
</feature>
<dbReference type="STRING" id="426418.B2WEF0"/>
<keyword evidence="7" id="KW-0648">Protein biosynthesis</keyword>
<evidence type="ECO:0000313" key="10">
    <source>
        <dbReference type="EMBL" id="EDU51442.1"/>
    </source>
</evidence>
<feature type="region of interest" description="Disordered" evidence="8">
    <location>
        <begin position="1"/>
        <end position="102"/>
    </location>
</feature>
<evidence type="ECO:0000256" key="8">
    <source>
        <dbReference type="SAM" id="MobiDB-lite"/>
    </source>
</evidence>
<feature type="region of interest" description="Disordered" evidence="8">
    <location>
        <begin position="583"/>
        <end position="693"/>
    </location>
</feature>
<feature type="region of interest" description="Disordered" evidence="8">
    <location>
        <begin position="1003"/>
        <end position="1158"/>
    </location>
</feature>
<dbReference type="EMBL" id="DS231623">
    <property type="protein sequence ID" value="EDU51442.1"/>
    <property type="molecule type" value="Genomic_DNA"/>
</dbReference>
<dbReference type="GO" id="GO:0003729">
    <property type="term" value="F:mRNA binding"/>
    <property type="evidence" value="ECO:0007669"/>
    <property type="project" value="TreeGrafter"/>
</dbReference>
<feature type="compositionally biased region" description="Gly residues" evidence="8">
    <location>
        <begin position="1085"/>
        <end position="1096"/>
    </location>
</feature>
<feature type="region of interest" description="Disordered" evidence="8">
    <location>
        <begin position="169"/>
        <end position="230"/>
    </location>
</feature>
<protein>
    <submittedName>
        <fullName evidence="10">Eukaryotic initiation factor 4F subunit p130</fullName>
    </submittedName>
</protein>
<dbReference type="Gene3D" id="1.25.40.180">
    <property type="match status" value="1"/>
</dbReference>
<feature type="domain" description="MIF4G" evidence="9">
    <location>
        <begin position="743"/>
        <end position="981"/>
    </location>
</feature>
<feature type="compositionally biased region" description="Polar residues" evidence="8">
    <location>
        <begin position="22"/>
        <end position="32"/>
    </location>
</feature>
<dbReference type="AlphaFoldDB" id="B2WEF0"/>
<evidence type="ECO:0000256" key="4">
    <source>
        <dbReference type="ARBA" id="ARBA00022540"/>
    </source>
</evidence>
<dbReference type="SUPFAM" id="SSF101489">
    <property type="entry name" value="Eukaryotic initiation factor 4f subunit eIF4g, eIF4e-binding domain"/>
    <property type="match status" value="1"/>
</dbReference>
<evidence type="ECO:0000256" key="5">
    <source>
        <dbReference type="ARBA" id="ARBA00022553"/>
    </source>
</evidence>
<feature type="compositionally biased region" description="Low complexity" evidence="8">
    <location>
        <begin position="1120"/>
        <end position="1130"/>
    </location>
</feature>
<keyword evidence="4 10" id="KW-0396">Initiation factor</keyword>
<feature type="compositionally biased region" description="Low complexity" evidence="8">
    <location>
        <begin position="594"/>
        <end position="607"/>
    </location>
</feature>
<dbReference type="InterPro" id="IPR003890">
    <property type="entry name" value="MIF4G-like_typ-3"/>
</dbReference>
<keyword evidence="6" id="KW-0694">RNA-binding</keyword>
<keyword evidence="5" id="KW-0597">Phosphoprotein</keyword>